<dbReference type="InterPro" id="IPR000594">
    <property type="entry name" value="ThiF_NAD_FAD-bd"/>
</dbReference>
<dbReference type="EMBL" id="CP147711">
    <property type="protein sequence ID" value="WXC82168.1"/>
    <property type="molecule type" value="Genomic_DNA"/>
</dbReference>
<dbReference type="InterPro" id="IPR035985">
    <property type="entry name" value="Ubiquitin-activating_enz"/>
</dbReference>
<accession>A0ABZ2P4K5</accession>
<dbReference type="RefSeq" id="WP_338834502.1">
    <property type="nucleotide sequence ID" value="NZ_CP147711.1"/>
</dbReference>
<dbReference type="InterPro" id="IPR016135">
    <property type="entry name" value="UBQ-conjugating_enzyme/RWD"/>
</dbReference>
<keyword evidence="2" id="KW-0548">Nucleotidyltransferase</keyword>
<dbReference type="SUPFAM" id="SSF69572">
    <property type="entry name" value="Activating enzymes of the ubiquitin-like proteins"/>
    <property type="match status" value="1"/>
</dbReference>
<protein>
    <submittedName>
        <fullName evidence="2">ThiF family adenylyltransferase</fullName>
    </submittedName>
</protein>
<name>A0ABZ2P4K5_9BRAD</name>
<dbReference type="CDD" id="cd00195">
    <property type="entry name" value="UBCc_UEV"/>
    <property type="match status" value="1"/>
</dbReference>
<dbReference type="PANTHER" id="PTHR43267">
    <property type="entry name" value="TRNA THREONYLCARBAMOYLADENOSINE DEHYDRATASE"/>
    <property type="match status" value="1"/>
</dbReference>
<dbReference type="SUPFAM" id="SSF54495">
    <property type="entry name" value="UBC-like"/>
    <property type="match status" value="1"/>
</dbReference>
<keyword evidence="2" id="KW-0808">Transferase</keyword>
<sequence length="563" mass="61176">MTLVWWLDDFARVGVEKAAVEELCAVEDWCTLQCWSVNDYRFAADVLVTAHGAEYPVRLIYPDQYPAVPAWVEPQDKTVRWSRHQYGDGGPLCLELRPDNWNPDATGADLLRSAYSLLRTENALGDGAKNRVVSAHRISDMQSYDWGKEPVLIGAGCLERLKSGKSDGVSALRWQAEDDVYPIMVFDAVDRAQPQHPPSFDFGTLRFELPTVIGRAEPPAVPIDRSSLVAALGIQLDPEVHKGAFVALAIGSNEVVPFHSPDDSSAYKRKLIVLSDQSGMRSGRPASEKTVAVVGLGSVGSKVAETLLRSGVYRLVLVDGDVMLPANLERHMLDWRDVGFRKANAVKRRLRQIVSGAEIEVVPANLNWQVSAKVHSDQIESIVKCDLILDATGDVPTSLLLGAIAAENKKPFVSALVFEGGLGCVLARAIPDRDPTFAQARMSYLAYCEERNVNPPPSGQRTYEALDEEGQPLVADDAAVSIAAANASRIVLDILDNCVDANAQAWLLLGFRPGWLFSGHGSSIALDVGAPPVTPAPIEDAQAREFALSLAREALRNAVKASK</sequence>
<evidence type="ECO:0000313" key="2">
    <source>
        <dbReference type="EMBL" id="WXC82168.1"/>
    </source>
</evidence>
<dbReference type="InterPro" id="IPR045886">
    <property type="entry name" value="ThiF/MoeB/HesA"/>
</dbReference>
<reference evidence="2" key="2">
    <citation type="submission" date="2024-03" db="EMBL/GenBank/DDBJ databases">
        <authorList>
            <person name="Bromfield E.S.P."/>
            <person name="Cloutier S."/>
        </authorList>
    </citation>
    <scope>NUCLEOTIDE SEQUENCE</scope>
    <source>
        <strain evidence="2">5S5</strain>
    </source>
</reference>
<reference evidence="2" key="1">
    <citation type="journal article" date="2021" name="Int. J. Syst. Evol. Microbiol.">
        <title>Bradyrhizobium septentrionale sp. nov. (sv. septentrionale) and Bradyrhizobium quebecense sp. nov. (sv. septentrionale) associated with legumes native to Canada possess rearranged symbiosis genes and numerous insertion sequences.</title>
        <authorList>
            <person name="Bromfield E.S.P."/>
            <person name="Cloutier S."/>
        </authorList>
    </citation>
    <scope>NUCLEOTIDE SEQUENCE</scope>
    <source>
        <strain evidence="2">5S5</strain>
    </source>
</reference>
<keyword evidence="3" id="KW-1185">Reference proteome</keyword>
<dbReference type="PANTHER" id="PTHR43267:SF1">
    <property type="entry name" value="TRNA THREONYLCARBAMOYLADENOSINE DEHYDRATASE"/>
    <property type="match status" value="1"/>
</dbReference>
<dbReference type="Proteomes" id="UP001432046">
    <property type="component" value="Chromosome"/>
</dbReference>
<dbReference type="GO" id="GO:0016779">
    <property type="term" value="F:nucleotidyltransferase activity"/>
    <property type="evidence" value="ECO:0007669"/>
    <property type="project" value="UniProtKB-KW"/>
</dbReference>
<evidence type="ECO:0000259" key="1">
    <source>
        <dbReference type="Pfam" id="PF00899"/>
    </source>
</evidence>
<feature type="domain" description="THIF-type NAD/FAD binding fold" evidence="1">
    <location>
        <begin position="286"/>
        <end position="439"/>
    </location>
</feature>
<evidence type="ECO:0000313" key="3">
    <source>
        <dbReference type="Proteomes" id="UP001432046"/>
    </source>
</evidence>
<proteinExistence type="predicted"/>
<gene>
    <name evidence="2" type="ORF">WDK88_11555</name>
</gene>
<dbReference type="Gene3D" id="3.10.110.10">
    <property type="entry name" value="Ubiquitin Conjugating Enzyme"/>
    <property type="match status" value="1"/>
</dbReference>
<organism evidence="2 3">
    <name type="scientific">Bradyrhizobium septentrionale</name>
    <dbReference type="NCBI Taxonomy" id="1404411"/>
    <lineage>
        <taxon>Bacteria</taxon>
        <taxon>Pseudomonadati</taxon>
        <taxon>Pseudomonadota</taxon>
        <taxon>Alphaproteobacteria</taxon>
        <taxon>Hyphomicrobiales</taxon>
        <taxon>Nitrobacteraceae</taxon>
        <taxon>Bradyrhizobium</taxon>
    </lineage>
</organism>
<dbReference type="Gene3D" id="3.40.50.720">
    <property type="entry name" value="NAD(P)-binding Rossmann-like Domain"/>
    <property type="match status" value="1"/>
</dbReference>
<dbReference type="Pfam" id="PF00899">
    <property type="entry name" value="ThiF"/>
    <property type="match status" value="1"/>
</dbReference>